<gene>
    <name evidence="2" type="ORF">A9K55_000682</name>
</gene>
<dbReference type="OrthoDB" id="2139939at2759"/>
<dbReference type="AlphaFoldDB" id="A0A2H4STW8"/>
<dbReference type="InterPro" id="IPR044688">
    <property type="entry name" value="SCI-1-like"/>
</dbReference>
<feature type="compositionally biased region" description="Basic and acidic residues" evidence="1">
    <location>
        <begin position="218"/>
        <end position="285"/>
    </location>
</feature>
<dbReference type="VEuPathDB" id="FungiDB:A9K55_000682"/>
<sequence>MSGIYKERSRATRQTDDSRRHRDRRSRSPDRRPRRSEDAENERKSTRRHNPDEDSSSRRPHSPYRGHEPRRRRERDAPAAAPATLPFEARPLTKGDLYKFEPLLGHYLDLQKQKCMDDMDDREVKGRWKSFMGKWNRGELAEGWYDPEMFQRILESLPADEPEIAGYAEPERRERRHSPAEEKPLGEATPADSDDSDYGPALPSSSRGSRRIGAGIPSRDDLALRDELRASDRDAARADLRAERQADRRQQKAQLEELVPRAEPGTRERRLEKKRETNDKMRSFREGGSPGPMAAAHDGELMGGGDSLGELRQRKAEEQRRKSEREVRREELQRAKQLEMEERRRKWQEREEGTMSMLHELARQRFGPGAS</sequence>
<feature type="compositionally biased region" description="Basic residues" evidence="1">
    <location>
        <begin position="58"/>
        <end position="73"/>
    </location>
</feature>
<dbReference type="PANTHER" id="PTHR34117">
    <property type="entry name" value="STYLE CELL-CYCLE INHIBITOR 1"/>
    <property type="match status" value="1"/>
</dbReference>
<proteinExistence type="predicted"/>
<dbReference type="PANTHER" id="PTHR34117:SF1">
    <property type="entry name" value="STYLE CELL-CYCLE INHIBITOR 1"/>
    <property type="match status" value="1"/>
</dbReference>
<dbReference type="EMBL" id="CP023327">
    <property type="protein sequence ID" value="ATY66548.1"/>
    <property type="molecule type" value="Genomic_DNA"/>
</dbReference>
<dbReference type="VEuPathDB" id="FungiDB:CCM_04600"/>
<feature type="region of interest" description="Disordered" evidence="1">
    <location>
        <begin position="1"/>
        <end position="94"/>
    </location>
</feature>
<evidence type="ECO:0008006" key="4">
    <source>
        <dbReference type="Google" id="ProtNLM"/>
    </source>
</evidence>
<feature type="region of interest" description="Disordered" evidence="1">
    <location>
        <begin position="156"/>
        <end position="371"/>
    </location>
</feature>
<organism evidence="2 3">
    <name type="scientific">Cordyceps militaris</name>
    <name type="common">Caterpillar fungus</name>
    <name type="synonym">Clavaria militaris</name>
    <dbReference type="NCBI Taxonomy" id="73501"/>
    <lineage>
        <taxon>Eukaryota</taxon>
        <taxon>Fungi</taxon>
        <taxon>Dikarya</taxon>
        <taxon>Ascomycota</taxon>
        <taxon>Pezizomycotina</taxon>
        <taxon>Sordariomycetes</taxon>
        <taxon>Hypocreomycetidae</taxon>
        <taxon>Hypocreales</taxon>
        <taxon>Cordycipitaceae</taxon>
        <taxon>Cordyceps</taxon>
    </lineage>
</organism>
<feature type="compositionally biased region" description="Basic and acidic residues" evidence="1">
    <location>
        <begin position="169"/>
        <end position="185"/>
    </location>
</feature>
<reference evidence="2 3" key="1">
    <citation type="journal article" date="2017" name="BMC Genomics">
        <title>Chromosome level assembly and secondary metabolite potential of the parasitic fungus Cordyceps militaris.</title>
        <authorList>
            <person name="Kramer G.J."/>
            <person name="Nodwell J.R."/>
        </authorList>
    </citation>
    <scope>NUCLEOTIDE SEQUENCE [LARGE SCALE GENOMIC DNA]</scope>
    <source>
        <strain evidence="2 3">ATCC 34164</strain>
    </source>
</reference>
<dbReference type="Proteomes" id="UP000323067">
    <property type="component" value="Chromosome ii"/>
</dbReference>
<feature type="compositionally biased region" description="Low complexity" evidence="1">
    <location>
        <begin position="78"/>
        <end position="90"/>
    </location>
</feature>
<evidence type="ECO:0000256" key="1">
    <source>
        <dbReference type="SAM" id="MobiDB-lite"/>
    </source>
</evidence>
<evidence type="ECO:0000313" key="3">
    <source>
        <dbReference type="Proteomes" id="UP000323067"/>
    </source>
</evidence>
<feature type="compositionally biased region" description="Low complexity" evidence="1">
    <location>
        <begin position="203"/>
        <end position="217"/>
    </location>
</feature>
<feature type="compositionally biased region" description="Basic and acidic residues" evidence="1">
    <location>
        <begin position="1"/>
        <end position="57"/>
    </location>
</feature>
<accession>A0A2H4STW8</accession>
<protein>
    <recommendedName>
        <fullName evidence="4">RNA helicase HEL117</fullName>
    </recommendedName>
</protein>
<name>A0A2H4STW8_CORMI</name>
<evidence type="ECO:0000313" key="2">
    <source>
        <dbReference type="EMBL" id="ATY66548.1"/>
    </source>
</evidence>
<feature type="compositionally biased region" description="Basic and acidic residues" evidence="1">
    <location>
        <begin position="309"/>
        <end position="353"/>
    </location>
</feature>